<gene>
    <name evidence="2" type="ORF">THAOC_12383</name>
</gene>
<feature type="compositionally biased region" description="Basic and acidic residues" evidence="1">
    <location>
        <begin position="124"/>
        <end position="138"/>
    </location>
</feature>
<evidence type="ECO:0000256" key="1">
    <source>
        <dbReference type="SAM" id="MobiDB-lite"/>
    </source>
</evidence>
<evidence type="ECO:0000313" key="3">
    <source>
        <dbReference type="Proteomes" id="UP000266841"/>
    </source>
</evidence>
<dbReference type="EMBL" id="AGNL01014517">
    <property type="protein sequence ID" value="EJK66675.1"/>
    <property type="molecule type" value="Genomic_DNA"/>
</dbReference>
<sequence>MASDPPSMMTSGGTPSVPGRSEGAGPASVAAVSPSSTRSSIELQAFQILRQASRRRAALEAARALDRSFDRQYAEFNRSFAALDALLDRLESVSDADLSQSILALSPHVTSPVGPPATSGDGRPTPRDLSDSFGDRDPASVQFDTEAALADEGLVLQDRSLVADDDDDVDVSFEDRPAGGGNPTLNVFPEDPVTPE</sequence>
<feature type="region of interest" description="Disordered" evidence="1">
    <location>
        <begin position="1"/>
        <end position="38"/>
    </location>
</feature>
<organism evidence="2 3">
    <name type="scientific">Thalassiosira oceanica</name>
    <name type="common">Marine diatom</name>
    <dbReference type="NCBI Taxonomy" id="159749"/>
    <lineage>
        <taxon>Eukaryota</taxon>
        <taxon>Sar</taxon>
        <taxon>Stramenopiles</taxon>
        <taxon>Ochrophyta</taxon>
        <taxon>Bacillariophyta</taxon>
        <taxon>Coscinodiscophyceae</taxon>
        <taxon>Thalassiosirophycidae</taxon>
        <taxon>Thalassiosirales</taxon>
        <taxon>Thalassiosiraceae</taxon>
        <taxon>Thalassiosira</taxon>
    </lineage>
</organism>
<proteinExistence type="predicted"/>
<comment type="caution">
    <text evidence="2">The sequence shown here is derived from an EMBL/GenBank/DDBJ whole genome shotgun (WGS) entry which is preliminary data.</text>
</comment>
<feature type="region of interest" description="Disordered" evidence="1">
    <location>
        <begin position="105"/>
        <end position="143"/>
    </location>
</feature>
<name>K0SMU8_THAOC</name>
<protein>
    <submittedName>
        <fullName evidence="2">Uncharacterized protein</fullName>
    </submittedName>
</protein>
<reference evidence="2 3" key="1">
    <citation type="journal article" date="2012" name="Genome Biol.">
        <title>Genome and low-iron response of an oceanic diatom adapted to chronic iron limitation.</title>
        <authorList>
            <person name="Lommer M."/>
            <person name="Specht M."/>
            <person name="Roy A.S."/>
            <person name="Kraemer L."/>
            <person name="Andreson R."/>
            <person name="Gutowska M.A."/>
            <person name="Wolf J."/>
            <person name="Bergner S.V."/>
            <person name="Schilhabel M.B."/>
            <person name="Klostermeier U.C."/>
            <person name="Beiko R.G."/>
            <person name="Rosenstiel P."/>
            <person name="Hippler M."/>
            <person name="Laroche J."/>
        </authorList>
    </citation>
    <scope>NUCLEOTIDE SEQUENCE [LARGE SCALE GENOMIC DNA]</scope>
    <source>
        <strain evidence="2 3">CCMP1005</strain>
    </source>
</reference>
<feature type="compositionally biased region" description="Low complexity" evidence="1">
    <location>
        <begin position="23"/>
        <end position="36"/>
    </location>
</feature>
<accession>K0SMU8</accession>
<evidence type="ECO:0000313" key="2">
    <source>
        <dbReference type="EMBL" id="EJK66675.1"/>
    </source>
</evidence>
<dbReference type="Proteomes" id="UP000266841">
    <property type="component" value="Unassembled WGS sequence"/>
</dbReference>
<feature type="region of interest" description="Disordered" evidence="1">
    <location>
        <begin position="165"/>
        <end position="196"/>
    </location>
</feature>
<feature type="non-terminal residue" evidence="2">
    <location>
        <position position="196"/>
    </location>
</feature>
<keyword evidence="3" id="KW-1185">Reference proteome</keyword>
<dbReference type="AlphaFoldDB" id="K0SMU8"/>